<accession>A0AAV7UAE2</accession>
<comment type="caution">
    <text evidence="2">The sequence shown here is derived from an EMBL/GenBank/DDBJ whole genome shotgun (WGS) entry which is preliminary data.</text>
</comment>
<name>A0AAV7UAE2_PLEWA</name>
<sequence>MDMGAAAVAKTPGAECSAPRQNELGRDNYPEYRGVAGLPRDWVLPGCLRDSWHRYRMRRQPVDQTVGSAARA</sequence>
<dbReference type="AlphaFoldDB" id="A0AAV7UAE2"/>
<dbReference type="Proteomes" id="UP001066276">
    <property type="component" value="Chromosome 3_1"/>
</dbReference>
<protein>
    <submittedName>
        <fullName evidence="2">Uncharacterized protein</fullName>
    </submittedName>
</protein>
<evidence type="ECO:0000256" key="1">
    <source>
        <dbReference type="SAM" id="MobiDB-lite"/>
    </source>
</evidence>
<keyword evidence="3" id="KW-1185">Reference proteome</keyword>
<feature type="region of interest" description="Disordered" evidence="1">
    <location>
        <begin position="1"/>
        <end position="28"/>
    </location>
</feature>
<evidence type="ECO:0000313" key="2">
    <source>
        <dbReference type="EMBL" id="KAJ1185596.1"/>
    </source>
</evidence>
<proteinExistence type="predicted"/>
<evidence type="ECO:0000313" key="3">
    <source>
        <dbReference type="Proteomes" id="UP001066276"/>
    </source>
</evidence>
<dbReference type="EMBL" id="JANPWB010000005">
    <property type="protein sequence ID" value="KAJ1185596.1"/>
    <property type="molecule type" value="Genomic_DNA"/>
</dbReference>
<organism evidence="2 3">
    <name type="scientific">Pleurodeles waltl</name>
    <name type="common">Iberian ribbed newt</name>
    <dbReference type="NCBI Taxonomy" id="8319"/>
    <lineage>
        <taxon>Eukaryota</taxon>
        <taxon>Metazoa</taxon>
        <taxon>Chordata</taxon>
        <taxon>Craniata</taxon>
        <taxon>Vertebrata</taxon>
        <taxon>Euteleostomi</taxon>
        <taxon>Amphibia</taxon>
        <taxon>Batrachia</taxon>
        <taxon>Caudata</taxon>
        <taxon>Salamandroidea</taxon>
        <taxon>Salamandridae</taxon>
        <taxon>Pleurodelinae</taxon>
        <taxon>Pleurodeles</taxon>
    </lineage>
</organism>
<gene>
    <name evidence="2" type="ORF">NDU88_002388</name>
</gene>
<reference evidence="2" key="1">
    <citation type="journal article" date="2022" name="bioRxiv">
        <title>Sequencing and chromosome-scale assembly of the giantPleurodeles waltlgenome.</title>
        <authorList>
            <person name="Brown T."/>
            <person name="Elewa A."/>
            <person name="Iarovenko S."/>
            <person name="Subramanian E."/>
            <person name="Araus A.J."/>
            <person name="Petzold A."/>
            <person name="Susuki M."/>
            <person name="Suzuki K.-i.T."/>
            <person name="Hayashi T."/>
            <person name="Toyoda A."/>
            <person name="Oliveira C."/>
            <person name="Osipova E."/>
            <person name="Leigh N.D."/>
            <person name="Simon A."/>
            <person name="Yun M.H."/>
        </authorList>
    </citation>
    <scope>NUCLEOTIDE SEQUENCE</scope>
    <source>
        <strain evidence="2">20211129_DDA</strain>
        <tissue evidence="2">Liver</tissue>
    </source>
</reference>